<dbReference type="RefSeq" id="WP_078665512.1">
    <property type="nucleotide sequence ID" value="NZ_FUXM01000014.1"/>
</dbReference>
<dbReference type="Gene3D" id="2.30.40.10">
    <property type="entry name" value="Urease, subunit C, domain 1"/>
    <property type="match status" value="1"/>
</dbReference>
<evidence type="ECO:0000256" key="1">
    <source>
        <dbReference type="ARBA" id="ARBA00022723"/>
    </source>
</evidence>
<evidence type="ECO:0000313" key="6">
    <source>
        <dbReference type="EMBL" id="SJZ96012.1"/>
    </source>
</evidence>
<sequence>MGSLLIKNATAILPMTGPDQILYNADLAIEGKEIKYVGNVPAEFQPDTVIDARGKVVMPGLVNCHNHAAMTLLRSYADDLPLMEWLQKKIWPIEAHLNSEDVYWGSLLACAEMVKSGTTLFADMYFEMGRVAEAAQVVGIRANLARGMIGFGPNAERAINESVELVECWHCKADGMVKVMLGPHAPYTCPPEYLERVMKLADDLKVGIHIHLAETKAEVEEIKEKYGTTPVKLMDQIGLFKGRQVLAAHCVHLTDEEMEILANHKVGIAHNPESNMKLASGVAPVPRLLELGAVVGLGTDGPSSNNNLDLMQEMRSAALLHKVFTMNPTVLPAYTALEMATVKGAQALGYDNLGQLQPGYLADIILIDLEKPHLYPRHDLIANLVYSATAADVDTVIVNGRVIMTERKLLFVDEKEVIERAEARTKELLARAASEK</sequence>
<dbReference type="SUPFAM" id="SSF51338">
    <property type="entry name" value="Composite domain of metallo-dependent hydrolases"/>
    <property type="match status" value="1"/>
</dbReference>
<evidence type="ECO:0000256" key="4">
    <source>
        <dbReference type="HAMAP-Rule" id="MF_01281"/>
    </source>
</evidence>
<accession>A0A1T4PWW8</accession>
<comment type="cofactor">
    <cofactor evidence="4">
        <name>Zn(2+)</name>
        <dbReference type="ChEBI" id="CHEBI:29105"/>
    </cofactor>
    <text evidence="4">Binds 1 zinc ion per subunit.</text>
</comment>
<feature type="binding site" evidence="4">
    <location>
        <position position="214"/>
    </location>
    <ligand>
        <name>substrate</name>
    </ligand>
</feature>
<dbReference type="InterPro" id="IPR032466">
    <property type="entry name" value="Metal_Hydrolase"/>
</dbReference>
<dbReference type="OrthoDB" id="9807210at2"/>
<organism evidence="6 7">
    <name type="scientific">Carboxydocella sporoproducens DSM 16521</name>
    <dbReference type="NCBI Taxonomy" id="1121270"/>
    <lineage>
        <taxon>Bacteria</taxon>
        <taxon>Bacillati</taxon>
        <taxon>Bacillota</taxon>
        <taxon>Clostridia</taxon>
        <taxon>Eubacteriales</taxon>
        <taxon>Clostridiales Family XVI. Incertae Sedis</taxon>
        <taxon>Carboxydocella</taxon>
    </lineage>
</organism>
<comment type="catalytic activity">
    <reaction evidence="4">
        <text>S-methyl-5'-thioadenosine + H2O + H(+) = S-methyl-5'-thioinosine + NH4(+)</text>
        <dbReference type="Rhea" id="RHEA:25025"/>
        <dbReference type="ChEBI" id="CHEBI:15377"/>
        <dbReference type="ChEBI" id="CHEBI:15378"/>
        <dbReference type="ChEBI" id="CHEBI:17509"/>
        <dbReference type="ChEBI" id="CHEBI:28938"/>
        <dbReference type="ChEBI" id="CHEBI:48595"/>
        <dbReference type="EC" id="3.5.4.31"/>
    </reaction>
</comment>
<dbReference type="EC" id="3.5.4.28" evidence="4"/>
<dbReference type="CDD" id="cd01298">
    <property type="entry name" value="ATZ_TRZ_like"/>
    <property type="match status" value="1"/>
</dbReference>
<feature type="binding site" evidence="4">
    <location>
        <position position="300"/>
    </location>
    <ligand>
        <name>substrate</name>
    </ligand>
</feature>
<comment type="catalytic activity">
    <reaction evidence="4">
        <text>S-adenosyl-L-homocysteine + H2O + H(+) = S-inosyl-L-homocysteine + NH4(+)</text>
        <dbReference type="Rhea" id="RHEA:20716"/>
        <dbReference type="ChEBI" id="CHEBI:15377"/>
        <dbReference type="ChEBI" id="CHEBI:15378"/>
        <dbReference type="ChEBI" id="CHEBI:28938"/>
        <dbReference type="ChEBI" id="CHEBI:57856"/>
        <dbReference type="ChEBI" id="CHEBI:57985"/>
        <dbReference type="EC" id="3.5.4.28"/>
    </reaction>
</comment>
<evidence type="ECO:0000313" key="7">
    <source>
        <dbReference type="Proteomes" id="UP000189933"/>
    </source>
</evidence>
<dbReference type="HAMAP" id="MF_01281">
    <property type="entry name" value="MTA_SAH_deamin"/>
    <property type="match status" value="1"/>
</dbReference>
<feature type="binding site" evidence="4">
    <location>
        <position position="211"/>
    </location>
    <ligand>
        <name>Zn(2+)</name>
        <dbReference type="ChEBI" id="CHEBI:29105"/>
    </ligand>
</feature>
<evidence type="ECO:0000256" key="2">
    <source>
        <dbReference type="ARBA" id="ARBA00022801"/>
    </source>
</evidence>
<dbReference type="GO" id="GO:0050270">
    <property type="term" value="F:S-adenosylhomocysteine deaminase activity"/>
    <property type="evidence" value="ECO:0007669"/>
    <property type="project" value="UniProtKB-UniRule"/>
</dbReference>
<proteinExistence type="inferred from homology"/>
<dbReference type="Pfam" id="PF01979">
    <property type="entry name" value="Amidohydro_1"/>
    <property type="match status" value="1"/>
</dbReference>
<dbReference type="PANTHER" id="PTHR43794">
    <property type="entry name" value="AMINOHYDROLASE SSNA-RELATED"/>
    <property type="match status" value="1"/>
</dbReference>
<dbReference type="GO" id="GO:0090614">
    <property type="term" value="F:5'-methylthioadenosine deaminase activity"/>
    <property type="evidence" value="ECO:0007669"/>
    <property type="project" value="UniProtKB-UniRule"/>
</dbReference>
<feature type="binding site" evidence="4">
    <location>
        <position position="300"/>
    </location>
    <ligand>
        <name>Zn(2+)</name>
        <dbReference type="ChEBI" id="CHEBI:29105"/>
    </ligand>
</feature>
<keyword evidence="2 4" id="KW-0378">Hydrolase</keyword>
<dbReference type="InterPro" id="IPR050287">
    <property type="entry name" value="MTA/SAH_deaminase"/>
</dbReference>
<feature type="binding site" evidence="4">
    <location>
        <position position="146"/>
    </location>
    <ligand>
        <name>substrate</name>
    </ligand>
</feature>
<feature type="binding site" evidence="4">
    <location>
        <position position="94"/>
    </location>
    <ligand>
        <name>substrate</name>
    </ligand>
</feature>
<dbReference type="FunFam" id="3.20.20.140:FF:000014">
    <property type="entry name" value="5-methylthioadenosine/S-adenosylhomocysteine deaminase"/>
    <property type="match status" value="1"/>
</dbReference>
<name>A0A1T4PWW8_9FIRM</name>
<comment type="similarity">
    <text evidence="4">Belongs to the metallo-dependent hydrolases superfamily. MTA/SAH deaminase family.</text>
</comment>
<comment type="function">
    <text evidence="4">Catalyzes the deamination of 5-methylthioadenosine and S-adenosyl-L-homocysteine into 5-methylthioinosine and S-inosyl-L-homocysteine, respectively. Is also able to deaminate adenosine.</text>
</comment>
<protein>
    <recommendedName>
        <fullName evidence="4">5-methylthioadenosine/S-adenosylhomocysteine deaminase</fullName>
        <shortName evidence="4">MTA/SAH deaminase</shortName>
        <ecNumber evidence="4">3.5.4.28</ecNumber>
        <ecNumber evidence="4">3.5.4.31</ecNumber>
    </recommendedName>
</protein>
<dbReference type="InterPro" id="IPR011059">
    <property type="entry name" value="Metal-dep_hydrolase_composite"/>
</dbReference>
<dbReference type="SUPFAM" id="SSF51556">
    <property type="entry name" value="Metallo-dependent hydrolases"/>
    <property type="match status" value="1"/>
</dbReference>
<evidence type="ECO:0000256" key="3">
    <source>
        <dbReference type="ARBA" id="ARBA00022833"/>
    </source>
</evidence>
<dbReference type="EC" id="3.5.4.31" evidence="4"/>
<dbReference type="AlphaFoldDB" id="A0A1T4PWW8"/>
<dbReference type="GO" id="GO:0046872">
    <property type="term" value="F:metal ion binding"/>
    <property type="evidence" value="ECO:0007669"/>
    <property type="project" value="UniProtKB-KW"/>
</dbReference>
<dbReference type="InterPro" id="IPR023512">
    <property type="entry name" value="Deaminase_MtaD/DadD"/>
</dbReference>
<feature type="binding site" evidence="4">
    <location>
        <position position="65"/>
    </location>
    <ligand>
        <name>Zn(2+)</name>
        <dbReference type="ChEBI" id="CHEBI:29105"/>
    </ligand>
</feature>
<comment type="caution">
    <text evidence="4">Lacks conserved residue(s) required for the propagation of feature annotation.</text>
</comment>
<dbReference type="EMBL" id="FUXM01000014">
    <property type="protein sequence ID" value="SJZ96012.1"/>
    <property type="molecule type" value="Genomic_DNA"/>
</dbReference>
<dbReference type="Gene3D" id="3.20.20.140">
    <property type="entry name" value="Metal-dependent hydrolases"/>
    <property type="match status" value="1"/>
</dbReference>
<keyword evidence="7" id="KW-1185">Reference proteome</keyword>
<gene>
    <name evidence="4" type="primary">mtaD</name>
    <name evidence="6" type="ORF">SAMN02745885_01443</name>
</gene>
<dbReference type="PANTHER" id="PTHR43794:SF11">
    <property type="entry name" value="AMIDOHYDROLASE-RELATED DOMAIN-CONTAINING PROTEIN"/>
    <property type="match status" value="1"/>
</dbReference>
<feature type="binding site" evidence="4">
    <location>
        <position position="184"/>
    </location>
    <ligand>
        <name>substrate</name>
    </ligand>
</feature>
<feature type="domain" description="Amidohydrolase-related" evidence="5">
    <location>
        <begin position="56"/>
        <end position="402"/>
    </location>
</feature>
<feature type="binding site" evidence="4">
    <location>
        <position position="67"/>
    </location>
    <ligand>
        <name>Zn(2+)</name>
        <dbReference type="ChEBI" id="CHEBI:29105"/>
    </ligand>
</feature>
<dbReference type="Proteomes" id="UP000189933">
    <property type="component" value="Unassembled WGS sequence"/>
</dbReference>
<dbReference type="InterPro" id="IPR006680">
    <property type="entry name" value="Amidohydro-rel"/>
</dbReference>
<keyword evidence="1 4" id="KW-0479">Metal-binding</keyword>
<keyword evidence="3 4" id="KW-0862">Zinc</keyword>
<reference evidence="7" key="1">
    <citation type="submission" date="2017-02" db="EMBL/GenBank/DDBJ databases">
        <authorList>
            <person name="Varghese N."/>
            <person name="Submissions S."/>
        </authorList>
    </citation>
    <scope>NUCLEOTIDE SEQUENCE [LARGE SCALE GENOMIC DNA]</scope>
    <source>
        <strain evidence="7">DSM 16521</strain>
    </source>
</reference>
<evidence type="ECO:0000259" key="5">
    <source>
        <dbReference type="Pfam" id="PF01979"/>
    </source>
</evidence>